<keyword evidence="3" id="KW-1185">Reference proteome</keyword>
<dbReference type="AlphaFoldDB" id="A0A4S2N2I1"/>
<feature type="region of interest" description="Disordered" evidence="1">
    <location>
        <begin position="1"/>
        <end position="22"/>
    </location>
</feature>
<name>A0A4S2N2I1_9PEZI</name>
<dbReference type="InParanoid" id="A0A4S2N2I1"/>
<dbReference type="EMBL" id="ML220114">
    <property type="protein sequence ID" value="TGZ83369.1"/>
    <property type="molecule type" value="Genomic_DNA"/>
</dbReference>
<proteinExistence type="predicted"/>
<evidence type="ECO:0000256" key="1">
    <source>
        <dbReference type="SAM" id="MobiDB-lite"/>
    </source>
</evidence>
<feature type="compositionally biased region" description="Basic and acidic residues" evidence="1">
    <location>
        <begin position="301"/>
        <end position="312"/>
    </location>
</feature>
<organism evidence="2 3">
    <name type="scientific">Ascodesmis nigricans</name>
    <dbReference type="NCBI Taxonomy" id="341454"/>
    <lineage>
        <taxon>Eukaryota</taxon>
        <taxon>Fungi</taxon>
        <taxon>Dikarya</taxon>
        <taxon>Ascomycota</taxon>
        <taxon>Pezizomycotina</taxon>
        <taxon>Pezizomycetes</taxon>
        <taxon>Pezizales</taxon>
        <taxon>Ascodesmidaceae</taxon>
        <taxon>Ascodesmis</taxon>
    </lineage>
</organism>
<evidence type="ECO:0000313" key="2">
    <source>
        <dbReference type="EMBL" id="TGZ83369.1"/>
    </source>
</evidence>
<feature type="region of interest" description="Disordered" evidence="1">
    <location>
        <begin position="301"/>
        <end position="333"/>
    </location>
</feature>
<dbReference type="Proteomes" id="UP000298138">
    <property type="component" value="Unassembled WGS sequence"/>
</dbReference>
<dbReference type="OrthoDB" id="5286775at2759"/>
<dbReference type="STRING" id="341454.A0A4S2N2I1"/>
<accession>A0A4S2N2I1</accession>
<gene>
    <name evidence="2" type="ORF">EX30DRAFT_329539</name>
</gene>
<protein>
    <submittedName>
        <fullName evidence="2">Uncharacterized protein</fullName>
    </submittedName>
</protein>
<sequence length="333" mass="37073">MSAVPEGDSQTLVSAPPTELEDDPQELDDLVNRYGFSLQEALLFLRIRNRGHEPLMPAHWQVDFGTMPDSLFFDAEVANEVGHIDSITLDGTFSATNAFRGLVGLGCIVRGKMEAKKDPEDRILAEIRKYVRWSVEDVKKHLPGNNDIYPRVVLVGSYGKGSVHCENKMHRKLSDLRRIVLRESAHLRDAPLSPNAPASTPLTTSSTIYGIAVAGPVVALVTMHCTPEADPQGTKIKTMVTLDFSDTMMDFWNAVAVALLVIAAREDELERTEFYKGHDIKPFDIHNIEDGDWDEVRRGWEKTPLKSGRRESVGPLGWSPLRAVDDDEDDPDA</sequence>
<reference evidence="2 3" key="1">
    <citation type="submission" date="2019-04" db="EMBL/GenBank/DDBJ databases">
        <title>Comparative genomics and transcriptomics to analyze fruiting body development in filamentous ascomycetes.</title>
        <authorList>
            <consortium name="DOE Joint Genome Institute"/>
            <person name="Lutkenhaus R."/>
            <person name="Traeger S."/>
            <person name="Breuer J."/>
            <person name="Kuo A."/>
            <person name="Lipzen A."/>
            <person name="Pangilinan J."/>
            <person name="Dilworth D."/>
            <person name="Sandor L."/>
            <person name="Poggeler S."/>
            <person name="Barry K."/>
            <person name="Grigoriev I.V."/>
            <person name="Nowrousian M."/>
        </authorList>
    </citation>
    <scope>NUCLEOTIDE SEQUENCE [LARGE SCALE GENOMIC DNA]</scope>
    <source>
        <strain evidence="2 3">CBS 389.68</strain>
    </source>
</reference>
<evidence type="ECO:0000313" key="3">
    <source>
        <dbReference type="Proteomes" id="UP000298138"/>
    </source>
</evidence>